<keyword evidence="7" id="KW-0812">Transmembrane</keyword>
<keyword evidence="2 7" id="KW-0472">Membrane</keyword>
<dbReference type="PANTHER" id="PTHR11640">
    <property type="entry name" value="NEPHRIN"/>
    <property type="match status" value="1"/>
</dbReference>
<keyword evidence="9" id="KW-1185">Reference proteome</keyword>
<evidence type="ECO:0000256" key="5">
    <source>
        <dbReference type="ARBA" id="ARBA00023319"/>
    </source>
</evidence>
<evidence type="ECO:0008006" key="10">
    <source>
        <dbReference type="Google" id="ProtNLM"/>
    </source>
</evidence>
<protein>
    <recommendedName>
        <fullName evidence="10">Ig-like domain-containing protein</fullName>
    </recommendedName>
</protein>
<keyword evidence="4" id="KW-0325">Glycoprotein</keyword>
<feature type="compositionally biased region" description="Polar residues" evidence="6">
    <location>
        <begin position="640"/>
        <end position="650"/>
    </location>
</feature>
<dbReference type="GO" id="GO:0005911">
    <property type="term" value="C:cell-cell junction"/>
    <property type="evidence" value="ECO:0007669"/>
    <property type="project" value="TreeGrafter"/>
</dbReference>
<organism evidence="8 9">
    <name type="scientific">Mytilus galloprovincialis</name>
    <name type="common">Mediterranean mussel</name>
    <dbReference type="NCBI Taxonomy" id="29158"/>
    <lineage>
        <taxon>Eukaryota</taxon>
        <taxon>Metazoa</taxon>
        <taxon>Spiralia</taxon>
        <taxon>Lophotrochozoa</taxon>
        <taxon>Mollusca</taxon>
        <taxon>Bivalvia</taxon>
        <taxon>Autobranchia</taxon>
        <taxon>Pteriomorphia</taxon>
        <taxon>Mytilida</taxon>
        <taxon>Mytiloidea</taxon>
        <taxon>Mytilidae</taxon>
        <taxon>Mytilinae</taxon>
        <taxon>Mytilus</taxon>
    </lineage>
</organism>
<evidence type="ECO:0000256" key="6">
    <source>
        <dbReference type="SAM" id="MobiDB-lite"/>
    </source>
</evidence>
<keyword evidence="3" id="KW-1015">Disulfide bond</keyword>
<evidence type="ECO:0000256" key="3">
    <source>
        <dbReference type="ARBA" id="ARBA00023157"/>
    </source>
</evidence>
<gene>
    <name evidence="8" type="ORF">MGAL_10B039262</name>
</gene>
<comment type="caution">
    <text evidence="8">The sequence shown here is derived from an EMBL/GenBank/DDBJ whole genome shotgun (WGS) entry which is preliminary data.</text>
</comment>
<accession>A0A8B6DA89</accession>
<comment type="subcellular location">
    <subcellularLocation>
        <location evidence="1">Membrane</location>
        <topology evidence="1">Single-pass type I membrane protein</topology>
    </subcellularLocation>
</comment>
<evidence type="ECO:0000256" key="2">
    <source>
        <dbReference type="ARBA" id="ARBA00023136"/>
    </source>
</evidence>
<feature type="region of interest" description="Disordered" evidence="6">
    <location>
        <begin position="638"/>
        <end position="657"/>
    </location>
</feature>
<dbReference type="Proteomes" id="UP000596742">
    <property type="component" value="Unassembled WGS sequence"/>
</dbReference>
<keyword evidence="5" id="KW-0393">Immunoglobulin domain</keyword>
<dbReference type="InterPro" id="IPR051275">
    <property type="entry name" value="Cell_adhesion_signaling"/>
</dbReference>
<dbReference type="GO" id="GO:0005886">
    <property type="term" value="C:plasma membrane"/>
    <property type="evidence" value="ECO:0007669"/>
    <property type="project" value="TreeGrafter"/>
</dbReference>
<evidence type="ECO:0000313" key="8">
    <source>
        <dbReference type="EMBL" id="VDI16323.1"/>
    </source>
</evidence>
<dbReference type="GO" id="GO:0098609">
    <property type="term" value="P:cell-cell adhesion"/>
    <property type="evidence" value="ECO:0007669"/>
    <property type="project" value="TreeGrafter"/>
</dbReference>
<dbReference type="GO" id="GO:0050839">
    <property type="term" value="F:cell adhesion molecule binding"/>
    <property type="evidence" value="ECO:0007669"/>
    <property type="project" value="TreeGrafter"/>
</dbReference>
<evidence type="ECO:0000313" key="9">
    <source>
        <dbReference type="Proteomes" id="UP000596742"/>
    </source>
</evidence>
<dbReference type="EMBL" id="UYJE01003077">
    <property type="protein sequence ID" value="VDI16323.1"/>
    <property type="molecule type" value="Genomic_DNA"/>
</dbReference>
<dbReference type="AlphaFoldDB" id="A0A8B6DA89"/>
<sequence>MNNMSIYSFALTKDIGIHIINTTAKHAGVYKLNQWLNYYPGLELKISNMSCPSRSRRQVCAVEGSSPTLNFLLDLHLYRAKSKEDILKRENFRTIRNYSLDLKIYNVTPEDEGDYQCYTRFYRTRVKLLVAKLWFENKTYLNTIDGQEGMELTITCKADTEQFITALKLESNETTVAIGDNQSVIYTFVPDRTNHLTKYQCMDKTKPSIMIEVQLTINYAPAVKIRYTNETIECDCDGVPAIYTTYQLDQLSTNGELIRSVNLNNKVFALSKEPFPYQRNGKYVCFVSNGIPSVNGLVLQTWSTNVKYEGPPVFPKENSNVKIGEIGQSITLSFYLYSYPDVEEIYIEKLGSDLTKNRKRNNFNILNYVLHYTEFDNQLGIHGYEILIEHMVLDFQVYRITAKNRLGSSDYEFEIKDNNNIPLSKSKRKYFATLYSISTVICVYFLIVHVCCFSKLIRTRFHKQHDEPENHHYHTYDEIETTSIRADNTVRSPNPNENHDQNLERQSLSASSNTVYEDVAPVEVIQNSFVNRLLQPEITEEPGQRILISSNDLDASKMDMSVVSSTAMPSTTNYQNCNQCNTNTNKEIPSDINSQISIDSDSCTSSYSMVGIGGDGYENPYEIVLQERQEMHKYTEITNERNSSISSTTSRCDDHEF</sequence>
<name>A0A8B6DA89_MYTGA</name>
<proteinExistence type="predicted"/>
<feature type="transmembrane region" description="Helical" evidence="7">
    <location>
        <begin position="430"/>
        <end position="453"/>
    </location>
</feature>
<dbReference type="PANTHER" id="PTHR11640:SF164">
    <property type="entry name" value="MAM DOMAIN-CONTAINING GLYCOSYLPHOSPHATIDYLINOSITOL ANCHOR PROTEIN 1"/>
    <property type="match status" value="1"/>
</dbReference>
<evidence type="ECO:0000256" key="7">
    <source>
        <dbReference type="SAM" id="Phobius"/>
    </source>
</evidence>
<dbReference type="OrthoDB" id="6112154at2759"/>
<keyword evidence="7" id="KW-1133">Transmembrane helix</keyword>
<reference evidence="8" key="1">
    <citation type="submission" date="2018-11" db="EMBL/GenBank/DDBJ databases">
        <authorList>
            <person name="Alioto T."/>
            <person name="Alioto T."/>
        </authorList>
    </citation>
    <scope>NUCLEOTIDE SEQUENCE</scope>
</reference>
<evidence type="ECO:0000256" key="4">
    <source>
        <dbReference type="ARBA" id="ARBA00023180"/>
    </source>
</evidence>
<evidence type="ECO:0000256" key="1">
    <source>
        <dbReference type="ARBA" id="ARBA00004479"/>
    </source>
</evidence>
<feature type="region of interest" description="Disordered" evidence="6">
    <location>
        <begin position="488"/>
        <end position="510"/>
    </location>
</feature>